<dbReference type="EMBL" id="JASCZI010097554">
    <property type="protein sequence ID" value="MED6154323.1"/>
    <property type="molecule type" value="Genomic_DNA"/>
</dbReference>
<sequence length="95" mass="10927">IKTPHCNFFLWLDRHAAKFSKYEGPTMNSGEHEEDVNDHFTRLNVDNRLGNLEDRVAAVEKKKSMNMVLIGMGVIVYVLSICLSRAWAYLDEGNR</sequence>
<accession>A0ABU6U2M9</accession>
<keyword evidence="1" id="KW-1133">Transmembrane helix</keyword>
<protein>
    <submittedName>
        <fullName evidence="2">Uncharacterized protein</fullName>
    </submittedName>
</protein>
<evidence type="ECO:0000313" key="3">
    <source>
        <dbReference type="Proteomes" id="UP001341840"/>
    </source>
</evidence>
<evidence type="ECO:0000313" key="2">
    <source>
        <dbReference type="EMBL" id="MED6154323.1"/>
    </source>
</evidence>
<evidence type="ECO:0000256" key="1">
    <source>
        <dbReference type="SAM" id="Phobius"/>
    </source>
</evidence>
<feature type="non-terminal residue" evidence="2">
    <location>
        <position position="1"/>
    </location>
</feature>
<keyword evidence="3" id="KW-1185">Reference proteome</keyword>
<dbReference type="Proteomes" id="UP001341840">
    <property type="component" value="Unassembled WGS sequence"/>
</dbReference>
<name>A0ABU6U2M9_9FABA</name>
<comment type="caution">
    <text evidence="2">The sequence shown here is derived from an EMBL/GenBank/DDBJ whole genome shotgun (WGS) entry which is preliminary data.</text>
</comment>
<keyword evidence="1" id="KW-0472">Membrane</keyword>
<keyword evidence="1" id="KW-0812">Transmembrane</keyword>
<organism evidence="2 3">
    <name type="scientific">Stylosanthes scabra</name>
    <dbReference type="NCBI Taxonomy" id="79078"/>
    <lineage>
        <taxon>Eukaryota</taxon>
        <taxon>Viridiplantae</taxon>
        <taxon>Streptophyta</taxon>
        <taxon>Embryophyta</taxon>
        <taxon>Tracheophyta</taxon>
        <taxon>Spermatophyta</taxon>
        <taxon>Magnoliopsida</taxon>
        <taxon>eudicotyledons</taxon>
        <taxon>Gunneridae</taxon>
        <taxon>Pentapetalae</taxon>
        <taxon>rosids</taxon>
        <taxon>fabids</taxon>
        <taxon>Fabales</taxon>
        <taxon>Fabaceae</taxon>
        <taxon>Papilionoideae</taxon>
        <taxon>50 kb inversion clade</taxon>
        <taxon>dalbergioids sensu lato</taxon>
        <taxon>Dalbergieae</taxon>
        <taxon>Pterocarpus clade</taxon>
        <taxon>Stylosanthes</taxon>
    </lineage>
</organism>
<feature type="transmembrane region" description="Helical" evidence="1">
    <location>
        <begin position="68"/>
        <end position="90"/>
    </location>
</feature>
<gene>
    <name evidence="2" type="ORF">PIB30_111260</name>
</gene>
<reference evidence="2 3" key="1">
    <citation type="journal article" date="2023" name="Plants (Basel)">
        <title>Bridging the Gap: Combining Genomics and Transcriptomics Approaches to Understand Stylosanthes scabra, an Orphan Legume from the Brazilian Caatinga.</title>
        <authorList>
            <person name="Ferreira-Neto J.R.C."/>
            <person name="da Silva M.D."/>
            <person name="Binneck E."/>
            <person name="de Melo N.F."/>
            <person name="da Silva R.H."/>
            <person name="de Melo A.L.T.M."/>
            <person name="Pandolfi V."/>
            <person name="Bustamante F.O."/>
            <person name="Brasileiro-Vidal A.C."/>
            <person name="Benko-Iseppon A.M."/>
        </authorList>
    </citation>
    <scope>NUCLEOTIDE SEQUENCE [LARGE SCALE GENOMIC DNA]</scope>
    <source>
        <tissue evidence="2">Leaves</tissue>
    </source>
</reference>
<proteinExistence type="predicted"/>